<dbReference type="Proteomes" id="UP000250043">
    <property type="component" value="Unassembled WGS sequence"/>
</dbReference>
<name>A0A8E2DQS2_9APHY</name>
<proteinExistence type="predicted"/>
<evidence type="ECO:0000259" key="1">
    <source>
        <dbReference type="Pfam" id="PF12937"/>
    </source>
</evidence>
<evidence type="ECO:0000313" key="3">
    <source>
        <dbReference type="Proteomes" id="UP000250043"/>
    </source>
</evidence>
<keyword evidence="3" id="KW-1185">Reference proteome</keyword>
<dbReference type="AlphaFoldDB" id="A0A8E2DQS2"/>
<protein>
    <recommendedName>
        <fullName evidence="1">F-box domain-containing protein</fullName>
    </recommendedName>
</protein>
<sequence>MFQDTSELPPELTDRIIDFLYGDKYTLAACGLVCRAWVPASRFHLFHSVRLRTKRQYLRWLFVLTSSRHIGHYVRKL</sequence>
<dbReference type="OrthoDB" id="2921803at2759"/>
<organism evidence="2 3">
    <name type="scientific">Obba rivulosa</name>
    <dbReference type="NCBI Taxonomy" id="1052685"/>
    <lineage>
        <taxon>Eukaryota</taxon>
        <taxon>Fungi</taxon>
        <taxon>Dikarya</taxon>
        <taxon>Basidiomycota</taxon>
        <taxon>Agaricomycotina</taxon>
        <taxon>Agaricomycetes</taxon>
        <taxon>Polyporales</taxon>
        <taxon>Gelatoporiaceae</taxon>
        <taxon>Obba</taxon>
    </lineage>
</organism>
<reference evidence="2 3" key="1">
    <citation type="submission" date="2016-07" db="EMBL/GenBank/DDBJ databases">
        <title>Draft genome of the white-rot fungus Obba rivulosa 3A-2.</title>
        <authorList>
            <consortium name="DOE Joint Genome Institute"/>
            <person name="Miettinen O."/>
            <person name="Riley R."/>
            <person name="Acob R."/>
            <person name="Barry K."/>
            <person name="Cullen D."/>
            <person name="De Vries R."/>
            <person name="Hainaut M."/>
            <person name="Hatakka A."/>
            <person name="Henrissat B."/>
            <person name="Hilden K."/>
            <person name="Kuo R."/>
            <person name="Labutti K."/>
            <person name="Lipzen A."/>
            <person name="Makela M.R."/>
            <person name="Sandor L."/>
            <person name="Spatafora J.W."/>
            <person name="Grigoriev I.V."/>
            <person name="Hibbett D.S."/>
        </authorList>
    </citation>
    <scope>NUCLEOTIDE SEQUENCE [LARGE SCALE GENOMIC DNA]</scope>
    <source>
        <strain evidence="2 3">3A-2</strain>
    </source>
</reference>
<dbReference type="Pfam" id="PF12937">
    <property type="entry name" value="F-box-like"/>
    <property type="match status" value="1"/>
</dbReference>
<feature type="non-terminal residue" evidence="2">
    <location>
        <position position="77"/>
    </location>
</feature>
<dbReference type="InterPro" id="IPR036047">
    <property type="entry name" value="F-box-like_dom_sf"/>
</dbReference>
<accession>A0A8E2DQS2</accession>
<evidence type="ECO:0000313" key="2">
    <source>
        <dbReference type="EMBL" id="OCH94035.1"/>
    </source>
</evidence>
<feature type="domain" description="F-box" evidence="1">
    <location>
        <begin position="6"/>
        <end position="37"/>
    </location>
</feature>
<dbReference type="EMBL" id="KV722348">
    <property type="protein sequence ID" value="OCH94035.1"/>
    <property type="molecule type" value="Genomic_DNA"/>
</dbReference>
<dbReference type="InterPro" id="IPR001810">
    <property type="entry name" value="F-box_dom"/>
</dbReference>
<gene>
    <name evidence="2" type="ORF">OBBRIDRAFT_723682</name>
</gene>
<dbReference type="SUPFAM" id="SSF81383">
    <property type="entry name" value="F-box domain"/>
    <property type="match status" value="1"/>
</dbReference>